<name>A0A919L2T0_9ACTN</name>
<feature type="compositionally biased region" description="Low complexity" evidence="1">
    <location>
        <begin position="127"/>
        <end position="138"/>
    </location>
</feature>
<comment type="caution">
    <text evidence="3">The sequence shown here is derived from an EMBL/GenBank/DDBJ whole genome shotgun (WGS) entry which is preliminary data.</text>
</comment>
<organism evidence="3 4">
    <name type="scientific">Streptomyces sulfonofaciens</name>
    <dbReference type="NCBI Taxonomy" id="68272"/>
    <lineage>
        <taxon>Bacteria</taxon>
        <taxon>Bacillati</taxon>
        <taxon>Actinomycetota</taxon>
        <taxon>Actinomycetes</taxon>
        <taxon>Kitasatosporales</taxon>
        <taxon>Streptomycetaceae</taxon>
        <taxon>Streptomyces</taxon>
    </lineage>
</organism>
<feature type="region of interest" description="Disordered" evidence="1">
    <location>
        <begin position="103"/>
        <end position="158"/>
    </location>
</feature>
<dbReference type="NCBIfam" id="NF041216">
    <property type="entry name" value="CU044_2847_fam"/>
    <property type="match status" value="1"/>
</dbReference>
<evidence type="ECO:0000259" key="2">
    <source>
        <dbReference type="Pfam" id="PF19493"/>
    </source>
</evidence>
<dbReference type="InterPro" id="IPR045794">
    <property type="entry name" value="Trypco1"/>
</dbReference>
<protein>
    <recommendedName>
        <fullName evidence="2">Trypsin-co-occurring domain-containing protein</fullName>
    </recommendedName>
</protein>
<gene>
    <name evidence="3" type="ORF">GCM10018793_40110</name>
</gene>
<reference evidence="3" key="1">
    <citation type="journal article" date="2014" name="Int. J. Syst. Evol. Microbiol.">
        <title>Complete genome sequence of Corynebacterium casei LMG S-19264T (=DSM 44701T), isolated from a smear-ripened cheese.</title>
        <authorList>
            <consortium name="US DOE Joint Genome Institute (JGI-PGF)"/>
            <person name="Walter F."/>
            <person name="Albersmeier A."/>
            <person name="Kalinowski J."/>
            <person name="Ruckert C."/>
        </authorList>
    </citation>
    <scope>NUCLEOTIDE SEQUENCE</scope>
    <source>
        <strain evidence="3">JCM 5069</strain>
    </source>
</reference>
<feature type="domain" description="Trypsin-co-occurring" evidence="2">
    <location>
        <begin position="7"/>
        <end position="103"/>
    </location>
</feature>
<dbReference type="Proteomes" id="UP000603708">
    <property type="component" value="Unassembled WGS sequence"/>
</dbReference>
<reference evidence="3" key="2">
    <citation type="submission" date="2020-09" db="EMBL/GenBank/DDBJ databases">
        <authorList>
            <person name="Sun Q."/>
            <person name="Ohkuma M."/>
        </authorList>
    </citation>
    <scope>NUCLEOTIDE SEQUENCE</scope>
    <source>
        <strain evidence="3">JCM 5069</strain>
    </source>
</reference>
<evidence type="ECO:0000313" key="3">
    <source>
        <dbReference type="EMBL" id="GHH81823.1"/>
    </source>
</evidence>
<feature type="compositionally biased region" description="Basic and acidic residues" evidence="1">
    <location>
        <begin position="103"/>
        <end position="116"/>
    </location>
</feature>
<proteinExistence type="predicted"/>
<dbReference type="Pfam" id="PF19493">
    <property type="entry name" value="Trypco1"/>
    <property type="match status" value="1"/>
</dbReference>
<keyword evidence="4" id="KW-1185">Reference proteome</keyword>
<dbReference type="EMBL" id="BNCD01000011">
    <property type="protein sequence ID" value="GHH81823.1"/>
    <property type="molecule type" value="Genomic_DNA"/>
</dbReference>
<evidence type="ECO:0000313" key="4">
    <source>
        <dbReference type="Proteomes" id="UP000603708"/>
    </source>
</evidence>
<accession>A0A919L2T0</accession>
<sequence>MGHIQEIELPDGTVVLARLTTPDVFGADDQDVGVLDAAAVRVEQLGELITAVGSSVLGAARAAGPDEAAVTFGVELTAKSGRALAVLAEGEAKASVQVTLTWHMDDRSPRSADRADNASGATVADDAPVVTPTPRAPADGAPYATPDDRTPGSASAHA</sequence>
<dbReference type="RefSeq" id="WP_229924772.1">
    <property type="nucleotide sequence ID" value="NZ_BNCD01000011.1"/>
</dbReference>
<dbReference type="AlphaFoldDB" id="A0A919L2T0"/>
<evidence type="ECO:0000256" key="1">
    <source>
        <dbReference type="SAM" id="MobiDB-lite"/>
    </source>
</evidence>